<feature type="non-terminal residue" evidence="1">
    <location>
        <position position="30"/>
    </location>
</feature>
<sequence>MEKPKKKPDEIYVTSLFTYAWEVVHKTIKF</sequence>
<dbReference type="EMBL" id="BARU01006183">
    <property type="protein sequence ID" value="GAH45810.1"/>
    <property type="molecule type" value="Genomic_DNA"/>
</dbReference>
<name>X1GLS6_9ZZZZ</name>
<protein>
    <submittedName>
        <fullName evidence="1">Uncharacterized protein</fullName>
    </submittedName>
</protein>
<gene>
    <name evidence="1" type="ORF">S03H2_12134</name>
</gene>
<reference evidence="1" key="1">
    <citation type="journal article" date="2014" name="Front. Microbiol.">
        <title>High frequency of phylogenetically diverse reductive dehalogenase-homologous genes in deep subseafloor sedimentary metagenomes.</title>
        <authorList>
            <person name="Kawai M."/>
            <person name="Futagami T."/>
            <person name="Toyoda A."/>
            <person name="Takaki Y."/>
            <person name="Nishi S."/>
            <person name="Hori S."/>
            <person name="Arai W."/>
            <person name="Tsubouchi T."/>
            <person name="Morono Y."/>
            <person name="Uchiyama I."/>
            <person name="Ito T."/>
            <person name="Fujiyama A."/>
            <person name="Inagaki F."/>
            <person name="Takami H."/>
        </authorList>
    </citation>
    <scope>NUCLEOTIDE SEQUENCE</scope>
    <source>
        <strain evidence="1">Expedition CK06-06</strain>
    </source>
</reference>
<organism evidence="1">
    <name type="scientific">marine sediment metagenome</name>
    <dbReference type="NCBI Taxonomy" id="412755"/>
    <lineage>
        <taxon>unclassified sequences</taxon>
        <taxon>metagenomes</taxon>
        <taxon>ecological metagenomes</taxon>
    </lineage>
</organism>
<proteinExistence type="predicted"/>
<accession>X1GLS6</accession>
<dbReference type="AlphaFoldDB" id="X1GLS6"/>
<evidence type="ECO:0000313" key="1">
    <source>
        <dbReference type="EMBL" id="GAH45810.1"/>
    </source>
</evidence>
<comment type="caution">
    <text evidence="1">The sequence shown here is derived from an EMBL/GenBank/DDBJ whole genome shotgun (WGS) entry which is preliminary data.</text>
</comment>